<evidence type="ECO:0000313" key="7">
    <source>
        <dbReference type="Proteomes" id="UP001501116"/>
    </source>
</evidence>
<dbReference type="Pfam" id="PF00440">
    <property type="entry name" value="TetR_N"/>
    <property type="match status" value="1"/>
</dbReference>
<comment type="caution">
    <text evidence="6">The sequence shown here is derived from an EMBL/GenBank/DDBJ whole genome shotgun (WGS) entry which is preliminary data.</text>
</comment>
<dbReference type="EMBL" id="BAAANN010000009">
    <property type="protein sequence ID" value="GAA1955140.1"/>
    <property type="molecule type" value="Genomic_DNA"/>
</dbReference>
<dbReference type="InterPro" id="IPR009057">
    <property type="entry name" value="Homeodomain-like_sf"/>
</dbReference>
<dbReference type="Gene3D" id="1.10.357.10">
    <property type="entry name" value="Tetracycline Repressor, domain 2"/>
    <property type="match status" value="1"/>
</dbReference>
<protein>
    <submittedName>
        <fullName evidence="6">TetR family transcriptional regulator</fullName>
    </submittedName>
</protein>
<sequence>MTPDRVIDAALRLTADNGLESWTLRQLAAAVDAYPAVIYHHVGDRETVARAVVDRVTAMFPLPSGDLTWRRWWESLLPGLREVLRQYPGVARRLSLFGPTTAVAGRTVDRGMRLLLDAGFGKDSMMVYGLLIGTAFQLVAVEDDRMGDERTRQRYGRDWQAERGNTELAGLAAMGQAVHDILESGRDYLSEMYDYTVERCLDGVEARLDVLTRSAGPVRTDVTEV</sequence>
<dbReference type="PROSITE" id="PS50977">
    <property type="entry name" value="HTH_TETR_2"/>
    <property type="match status" value="1"/>
</dbReference>
<dbReference type="Pfam" id="PF02909">
    <property type="entry name" value="TetR_C_1"/>
    <property type="match status" value="1"/>
</dbReference>
<reference evidence="6 7" key="1">
    <citation type="journal article" date="2019" name="Int. J. Syst. Evol. Microbiol.">
        <title>The Global Catalogue of Microorganisms (GCM) 10K type strain sequencing project: providing services to taxonomists for standard genome sequencing and annotation.</title>
        <authorList>
            <consortium name="The Broad Institute Genomics Platform"/>
            <consortium name="The Broad Institute Genome Sequencing Center for Infectious Disease"/>
            <person name="Wu L."/>
            <person name="Ma J."/>
        </authorList>
    </citation>
    <scope>NUCLEOTIDE SEQUENCE [LARGE SCALE GENOMIC DNA]</scope>
    <source>
        <strain evidence="6 7">JCM 14545</strain>
    </source>
</reference>
<dbReference type="SUPFAM" id="SSF46689">
    <property type="entry name" value="Homeodomain-like"/>
    <property type="match status" value="1"/>
</dbReference>
<dbReference type="Gene3D" id="1.10.10.60">
    <property type="entry name" value="Homeodomain-like"/>
    <property type="match status" value="1"/>
</dbReference>
<dbReference type="InterPro" id="IPR036271">
    <property type="entry name" value="Tet_transcr_reg_TetR-rel_C_sf"/>
</dbReference>
<evidence type="ECO:0000256" key="1">
    <source>
        <dbReference type="ARBA" id="ARBA00023015"/>
    </source>
</evidence>
<keyword evidence="2 4" id="KW-0238">DNA-binding</keyword>
<evidence type="ECO:0000256" key="4">
    <source>
        <dbReference type="PROSITE-ProRule" id="PRU00335"/>
    </source>
</evidence>
<feature type="DNA-binding region" description="H-T-H motif" evidence="4">
    <location>
        <begin position="23"/>
        <end position="42"/>
    </location>
</feature>
<name>A0ABN2QN95_9PSEU</name>
<evidence type="ECO:0000256" key="2">
    <source>
        <dbReference type="ARBA" id="ARBA00023125"/>
    </source>
</evidence>
<evidence type="ECO:0000259" key="5">
    <source>
        <dbReference type="PROSITE" id="PS50977"/>
    </source>
</evidence>
<accession>A0ABN2QN95</accession>
<feature type="domain" description="HTH tetR-type" evidence="5">
    <location>
        <begin position="1"/>
        <end position="60"/>
    </location>
</feature>
<dbReference type="SUPFAM" id="SSF48498">
    <property type="entry name" value="Tetracyclin repressor-like, C-terminal domain"/>
    <property type="match status" value="1"/>
</dbReference>
<keyword evidence="1" id="KW-0805">Transcription regulation</keyword>
<dbReference type="Proteomes" id="UP001501116">
    <property type="component" value="Unassembled WGS sequence"/>
</dbReference>
<keyword evidence="3" id="KW-0804">Transcription</keyword>
<proteinExistence type="predicted"/>
<evidence type="ECO:0000256" key="3">
    <source>
        <dbReference type="ARBA" id="ARBA00023163"/>
    </source>
</evidence>
<dbReference type="InterPro" id="IPR004111">
    <property type="entry name" value="Repressor_TetR_C"/>
</dbReference>
<evidence type="ECO:0000313" key="6">
    <source>
        <dbReference type="EMBL" id="GAA1955140.1"/>
    </source>
</evidence>
<dbReference type="InterPro" id="IPR001647">
    <property type="entry name" value="HTH_TetR"/>
</dbReference>
<keyword evidence="7" id="KW-1185">Reference proteome</keyword>
<organism evidence="6 7">
    <name type="scientific">Amycolatopsis minnesotensis</name>
    <dbReference type="NCBI Taxonomy" id="337894"/>
    <lineage>
        <taxon>Bacteria</taxon>
        <taxon>Bacillati</taxon>
        <taxon>Actinomycetota</taxon>
        <taxon>Actinomycetes</taxon>
        <taxon>Pseudonocardiales</taxon>
        <taxon>Pseudonocardiaceae</taxon>
        <taxon>Amycolatopsis</taxon>
    </lineage>
</organism>
<gene>
    <name evidence="6" type="ORF">GCM10009754_25910</name>
</gene>